<dbReference type="InterPro" id="IPR036396">
    <property type="entry name" value="Cyt_P450_sf"/>
</dbReference>
<accession>A0ABR3Y756</accession>
<keyword evidence="5" id="KW-0560">Oxidoreductase</keyword>
<keyword evidence="8" id="KW-1133">Transmembrane helix</keyword>
<keyword evidence="10" id="KW-1185">Reference proteome</keyword>
<feature type="transmembrane region" description="Helical" evidence="8">
    <location>
        <begin position="12"/>
        <end position="33"/>
    </location>
</feature>
<evidence type="ECO:0000256" key="8">
    <source>
        <dbReference type="SAM" id="Phobius"/>
    </source>
</evidence>
<evidence type="ECO:0000256" key="2">
    <source>
        <dbReference type="ARBA" id="ARBA00010617"/>
    </source>
</evidence>
<comment type="similarity">
    <text evidence="2">Belongs to the cytochrome P450 family.</text>
</comment>
<gene>
    <name evidence="9" type="ORF">VTK73DRAFT_6809</name>
</gene>
<organism evidence="9 10">
    <name type="scientific">Phialemonium thermophilum</name>
    <dbReference type="NCBI Taxonomy" id="223376"/>
    <lineage>
        <taxon>Eukaryota</taxon>
        <taxon>Fungi</taxon>
        <taxon>Dikarya</taxon>
        <taxon>Ascomycota</taxon>
        <taxon>Pezizomycotina</taxon>
        <taxon>Sordariomycetes</taxon>
        <taxon>Sordariomycetidae</taxon>
        <taxon>Cephalothecales</taxon>
        <taxon>Cephalothecaceae</taxon>
        <taxon>Phialemonium</taxon>
    </lineage>
</organism>
<evidence type="ECO:0000256" key="4">
    <source>
        <dbReference type="ARBA" id="ARBA00022723"/>
    </source>
</evidence>
<dbReference type="EMBL" id="JAZHXJ010000004">
    <property type="protein sequence ID" value="KAL1884140.1"/>
    <property type="molecule type" value="Genomic_DNA"/>
</dbReference>
<keyword evidence="7" id="KW-0503">Monooxygenase</keyword>
<evidence type="ECO:0008006" key="11">
    <source>
        <dbReference type="Google" id="ProtNLM"/>
    </source>
</evidence>
<evidence type="ECO:0000256" key="7">
    <source>
        <dbReference type="ARBA" id="ARBA00023033"/>
    </source>
</evidence>
<comment type="caution">
    <text evidence="9">The sequence shown here is derived from an EMBL/GenBank/DDBJ whole genome shotgun (WGS) entry which is preliminary data.</text>
</comment>
<dbReference type="Pfam" id="PF00067">
    <property type="entry name" value="p450"/>
    <property type="match status" value="1"/>
</dbReference>
<dbReference type="CDD" id="cd11041">
    <property type="entry name" value="CYP503A1-like"/>
    <property type="match status" value="1"/>
</dbReference>
<dbReference type="Gene3D" id="1.10.630.10">
    <property type="entry name" value="Cytochrome P450"/>
    <property type="match status" value="1"/>
</dbReference>
<dbReference type="PANTHER" id="PTHR46206:SF1">
    <property type="entry name" value="P450, PUTATIVE (EUROFUNG)-RELATED"/>
    <property type="match status" value="1"/>
</dbReference>
<evidence type="ECO:0000256" key="3">
    <source>
        <dbReference type="ARBA" id="ARBA00022617"/>
    </source>
</evidence>
<keyword evidence="3" id="KW-0349">Heme</keyword>
<evidence type="ECO:0000313" key="9">
    <source>
        <dbReference type="EMBL" id="KAL1884140.1"/>
    </source>
</evidence>
<evidence type="ECO:0000256" key="5">
    <source>
        <dbReference type="ARBA" id="ARBA00023002"/>
    </source>
</evidence>
<evidence type="ECO:0000256" key="1">
    <source>
        <dbReference type="ARBA" id="ARBA00001971"/>
    </source>
</evidence>
<dbReference type="Proteomes" id="UP001586593">
    <property type="component" value="Unassembled WGS sequence"/>
</dbReference>
<comment type="cofactor">
    <cofactor evidence="1">
        <name>heme</name>
        <dbReference type="ChEBI" id="CHEBI:30413"/>
    </cofactor>
</comment>
<dbReference type="PANTHER" id="PTHR46206">
    <property type="entry name" value="CYTOCHROME P450"/>
    <property type="match status" value="1"/>
</dbReference>
<sequence>MAVLSDLAVGLLPRLLCLSLTLIPVVILLNLLYRFTSTATLPDHLPWAGLGGGGGKYSRLKAYLRSLFDMKSLVDEGYTRYSKHGRVYVLPHFLTGPEVVLPLSQVPWLTEQPESILSQTDVNRQFLEADYTFLHPNIVREPVHPDVIKRELTHKLSSFADDIIDELRSCLDDVWGSDTENWKEVRVYDSMVEIISRLSLRVFVGMPLCRNREFLHAARMFDKNVVLPAAILNLLPEFLKPIVAPFVTLYDRLQYLTCAKYILPEINRRLEQLQIRGGKTEDSLLQDKPDDYIQWAIDHALAHWDPVELSASVISRRFSCICFAAIQSSVISITNALFDLASSPDCAAHLATMRAEVLRETTNVRMTCKAQEINSSYPRGGAEKPSTSTTLGLWDKASLARMVHVDSALRESMRLNGFVVRGIMKTVVAPEGVVLPDGTTRLPQGAKVGIQAYSVHRDTQLYGDDAERYRAFRFVPHPSVDSDGGDAAESKTRQPQALVSTSPTFLAFSYGPNACPGRFFAANQLKMTLAYIALHYEIDPICERPENKWFVGSMAPPMWETLKVRRRRN</sequence>
<name>A0ABR3Y756_9PEZI</name>
<keyword evidence="6" id="KW-0408">Iron</keyword>
<evidence type="ECO:0000256" key="6">
    <source>
        <dbReference type="ARBA" id="ARBA00023004"/>
    </source>
</evidence>
<proteinExistence type="inferred from homology"/>
<reference evidence="9 10" key="1">
    <citation type="journal article" date="2024" name="Commun. Biol.">
        <title>Comparative genomic analysis of thermophilic fungi reveals convergent evolutionary adaptations and gene losses.</title>
        <authorList>
            <person name="Steindorff A.S."/>
            <person name="Aguilar-Pontes M.V."/>
            <person name="Robinson A.J."/>
            <person name="Andreopoulos B."/>
            <person name="LaButti K."/>
            <person name="Kuo A."/>
            <person name="Mondo S."/>
            <person name="Riley R."/>
            <person name="Otillar R."/>
            <person name="Haridas S."/>
            <person name="Lipzen A."/>
            <person name="Grimwood J."/>
            <person name="Schmutz J."/>
            <person name="Clum A."/>
            <person name="Reid I.D."/>
            <person name="Moisan M.C."/>
            <person name="Butler G."/>
            <person name="Nguyen T.T.M."/>
            <person name="Dewar K."/>
            <person name="Conant G."/>
            <person name="Drula E."/>
            <person name="Henrissat B."/>
            <person name="Hansel C."/>
            <person name="Singer S."/>
            <person name="Hutchinson M.I."/>
            <person name="de Vries R.P."/>
            <person name="Natvig D.O."/>
            <person name="Powell A.J."/>
            <person name="Tsang A."/>
            <person name="Grigoriev I.V."/>
        </authorList>
    </citation>
    <scope>NUCLEOTIDE SEQUENCE [LARGE SCALE GENOMIC DNA]</scope>
    <source>
        <strain evidence="9 10">ATCC 24622</strain>
    </source>
</reference>
<dbReference type="InterPro" id="IPR001128">
    <property type="entry name" value="Cyt_P450"/>
</dbReference>
<evidence type="ECO:0000313" key="10">
    <source>
        <dbReference type="Proteomes" id="UP001586593"/>
    </source>
</evidence>
<keyword evidence="8" id="KW-0472">Membrane</keyword>
<protein>
    <recommendedName>
        <fullName evidence="11">Cytochrome P450</fullName>
    </recommendedName>
</protein>
<keyword evidence="8" id="KW-0812">Transmembrane</keyword>
<dbReference type="SUPFAM" id="SSF48264">
    <property type="entry name" value="Cytochrome P450"/>
    <property type="match status" value="1"/>
</dbReference>
<keyword evidence="4" id="KW-0479">Metal-binding</keyword>